<sequence>MATLRETASSYANEIREGIAWVVVWKTGRGWNASAFWLSCDTDVFEDDDLPEVRKILEQDPNAVMINGYYCGHLGEDMNVNELAAGIRWHYENGYNRLSNSTALPEEDNTQAIKVIYTFGSDERFPFRGGWVEIVAPSMRDAHAIFRKHYPDRTPGILNCSDYYTEQQFNESDMPITGNRGAFCHCKLSA</sequence>
<proteinExistence type="predicted"/>
<dbReference type="AlphaFoldDB" id="A0A1Z2XTS7"/>
<evidence type="ECO:0000313" key="3">
    <source>
        <dbReference type="EMBL" id="QQR31124.1"/>
    </source>
</evidence>
<evidence type="ECO:0000313" key="2">
    <source>
        <dbReference type="EMBL" id="ASB41857.1"/>
    </source>
</evidence>
<protein>
    <recommendedName>
        <fullName evidence="1">Large polyvalent-protein-associated domain-containing protein</fullName>
    </recommendedName>
</protein>
<gene>
    <name evidence="2" type="ORF">ADH66_15060</name>
    <name evidence="3" type="ORF">I5Q82_05440</name>
</gene>
<evidence type="ECO:0000259" key="1">
    <source>
        <dbReference type="Pfam" id="PF18828"/>
    </source>
</evidence>
<dbReference type="EMBL" id="CP065321">
    <property type="protein sequence ID" value="QQR31124.1"/>
    <property type="molecule type" value="Genomic_DNA"/>
</dbReference>
<reference evidence="4" key="2">
    <citation type="submission" date="2017-05" db="EMBL/GenBank/DDBJ databases">
        <title>Improved OligoMM genomes.</title>
        <authorList>
            <person name="Garzetti D."/>
        </authorList>
    </citation>
    <scope>NUCLEOTIDE SEQUENCE [LARGE SCALE GENOMIC DNA]</scope>
    <source>
        <strain evidence="4">KB18</strain>
    </source>
</reference>
<reference evidence="3 5" key="3">
    <citation type="submission" date="2020-11" db="EMBL/GenBank/DDBJ databases">
        <title>Closed and high quality bacterial genomes of the OMM12 community.</title>
        <authorList>
            <person name="Marbouty M."/>
            <person name="Lamy-Besnier Q."/>
            <person name="Debarbieux L."/>
            <person name="Koszul R."/>
        </authorList>
    </citation>
    <scope>NUCLEOTIDE SEQUENCE [LARGE SCALE GENOMIC DNA]</scope>
    <source>
        <strain evidence="3 5">KB18</strain>
    </source>
</reference>
<evidence type="ECO:0000313" key="5">
    <source>
        <dbReference type="Proteomes" id="UP000596035"/>
    </source>
</evidence>
<dbReference type="KEGG" id="amur:ADH66_15060"/>
<organism evidence="3 5">
    <name type="scientific">Acutalibacter muris</name>
    <dbReference type="NCBI Taxonomy" id="1796620"/>
    <lineage>
        <taxon>Bacteria</taxon>
        <taxon>Bacillati</taxon>
        <taxon>Bacillota</taxon>
        <taxon>Clostridia</taxon>
        <taxon>Eubacteriales</taxon>
        <taxon>Acutalibacteraceae</taxon>
        <taxon>Acutalibacter</taxon>
    </lineage>
</organism>
<accession>A0A1Z2XTS7</accession>
<dbReference type="RefSeq" id="WP_066539095.1">
    <property type="nucleotide sequence ID" value="NZ_CP021422.1"/>
</dbReference>
<dbReference type="EMBL" id="CP021422">
    <property type="protein sequence ID" value="ASB41857.1"/>
    <property type="molecule type" value="Genomic_DNA"/>
</dbReference>
<dbReference type="InterPro" id="IPR040512">
    <property type="entry name" value="LPD15"/>
</dbReference>
<feature type="domain" description="Large polyvalent-protein-associated" evidence="1">
    <location>
        <begin position="2"/>
        <end position="100"/>
    </location>
</feature>
<reference evidence="2" key="1">
    <citation type="journal article" date="2017" name="Genome Announc.">
        <title>High-Quality Whole-Genome Sequences of the Oligo-Mouse-Microbiota Bacterial Community.</title>
        <authorList>
            <person name="Garzetti D."/>
            <person name="Brugiroux S."/>
            <person name="Bunk B."/>
            <person name="Pukall R."/>
            <person name="McCoy K.D."/>
            <person name="Macpherson A.J."/>
            <person name="Stecher B."/>
        </authorList>
    </citation>
    <scope>NUCLEOTIDE SEQUENCE</scope>
    <source>
        <strain evidence="2">KB18</strain>
    </source>
</reference>
<dbReference type="Proteomes" id="UP000596035">
    <property type="component" value="Chromosome"/>
</dbReference>
<dbReference type="Pfam" id="PF18828">
    <property type="entry name" value="LPD15"/>
    <property type="match status" value="1"/>
</dbReference>
<evidence type="ECO:0000313" key="4">
    <source>
        <dbReference type="Proteomes" id="UP000196710"/>
    </source>
</evidence>
<name>A0A1Z2XTS7_9FIRM</name>
<keyword evidence="4" id="KW-1185">Reference proteome</keyword>
<dbReference type="Proteomes" id="UP000196710">
    <property type="component" value="Chromosome"/>
</dbReference>